<dbReference type="Pfam" id="PF05762">
    <property type="entry name" value="VWA_CoxE"/>
    <property type="match status" value="1"/>
</dbReference>
<dbReference type="InterPro" id="IPR011195">
    <property type="entry name" value="UCP010256"/>
</dbReference>
<gene>
    <name evidence="3" type="ORF">ACFS2C_18305</name>
</gene>
<accession>A0ABW5WC99</accession>
<evidence type="ECO:0000256" key="1">
    <source>
        <dbReference type="SAM" id="MobiDB-lite"/>
    </source>
</evidence>
<feature type="compositionally biased region" description="Basic and acidic residues" evidence="1">
    <location>
        <begin position="109"/>
        <end position="119"/>
    </location>
</feature>
<proteinExistence type="predicted"/>
<dbReference type="Gene3D" id="3.40.50.410">
    <property type="entry name" value="von Willebrand factor, type A domain"/>
    <property type="match status" value="1"/>
</dbReference>
<evidence type="ECO:0000313" key="3">
    <source>
        <dbReference type="EMBL" id="MFD2801347.1"/>
    </source>
</evidence>
<name>A0ABW5WC99_9PSEU</name>
<dbReference type="InterPro" id="IPR008912">
    <property type="entry name" value="Uncharacterised_CoxE"/>
</dbReference>
<dbReference type="InterPro" id="IPR036465">
    <property type="entry name" value="vWFA_dom_sf"/>
</dbReference>
<feature type="domain" description="VWFA" evidence="2">
    <location>
        <begin position="202"/>
        <end position="367"/>
    </location>
</feature>
<comment type="caution">
    <text evidence="3">The sequence shown here is derived from an EMBL/GenBank/DDBJ whole genome shotgun (WGS) entry which is preliminary data.</text>
</comment>
<dbReference type="CDD" id="cd00198">
    <property type="entry name" value="vWFA"/>
    <property type="match status" value="1"/>
</dbReference>
<sequence>MFAELVARFCAELRSAGLAAGPDRAARFTRAVLTVSPADTRQLYLCALATLTAGPGDAEILGRVFGTVFARVAHDLPEAAPTPPQRVRTAAATESVAGSSGFGETGSGDAERDGRREVEAPTAGSAVERLASRDFADLDADELARLAEAMRALRIATPLRRSRRERTAATGARFDMRETLRRARRTGAEPVLLRRQVRRWRPRRLVVLCDISGSMQAHARAMLQLLVCAAGGADAEVFTFATRLTRVTHVLRTDPATVVSEAGKAAPDWSGGTRIGATLREFLDRFGSRGMARGAVVVVISDGWEAGDPGELGEQMARLSRLAHRVVWVNPRTSKPGYRPLAGGMAAAWPYCDAVVSGHRLEALDPLLTAIAAHRV</sequence>
<dbReference type="RefSeq" id="WP_377393783.1">
    <property type="nucleotide sequence ID" value="NZ_JBHSAN010000043.1"/>
</dbReference>
<dbReference type="InterPro" id="IPR002035">
    <property type="entry name" value="VWF_A"/>
</dbReference>
<dbReference type="SUPFAM" id="SSF53300">
    <property type="entry name" value="vWA-like"/>
    <property type="match status" value="1"/>
</dbReference>
<dbReference type="PANTHER" id="PTHR39338:SF6">
    <property type="entry name" value="BLL5662 PROTEIN"/>
    <property type="match status" value="1"/>
</dbReference>
<dbReference type="EMBL" id="JBHUOF010000026">
    <property type="protein sequence ID" value="MFD2801347.1"/>
    <property type="molecule type" value="Genomic_DNA"/>
</dbReference>
<dbReference type="PIRSF" id="PIRSF010256">
    <property type="entry name" value="CoxE_vWa"/>
    <property type="match status" value="1"/>
</dbReference>
<dbReference type="PANTHER" id="PTHR39338">
    <property type="entry name" value="BLL5662 PROTEIN-RELATED"/>
    <property type="match status" value="1"/>
</dbReference>
<feature type="region of interest" description="Disordered" evidence="1">
    <location>
        <begin position="77"/>
        <end position="125"/>
    </location>
</feature>
<evidence type="ECO:0000259" key="2">
    <source>
        <dbReference type="SMART" id="SM00327"/>
    </source>
</evidence>
<reference evidence="4" key="1">
    <citation type="journal article" date="2019" name="Int. J. Syst. Evol. Microbiol.">
        <title>The Global Catalogue of Microorganisms (GCM) 10K type strain sequencing project: providing services to taxonomists for standard genome sequencing and annotation.</title>
        <authorList>
            <consortium name="The Broad Institute Genomics Platform"/>
            <consortium name="The Broad Institute Genome Sequencing Center for Infectious Disease"/>
            <person name="Wu L."/>
            <person name="Ma J."/>
        </authorList>
    </citation>
    <scope>NUCLEOTIDE SEQUENCE [LARGE SCALE GENOMIC DNA]</scope>
    <source>
        <strain evidence="4">IBRC-M 10906</strain>
    </source>
</reference>
<dbReference type="SMART" id="SM00327">
    <property type="entry name" value="VWA"/>
    <property type="match status" value="1"/>
</dbReference>
<keyword evidence="4" id="KW-1185">Reference proteome</keyword>
<dbReference type="Proteomes" id="UP001597478">
    <property type="component" value="Unassembled WGS sequence"/>
</dbReference>
<organism evidence="3 4">
    <name type="scientific">Prauserella oleivorans</name>
    <dbReference type="NCBI Taxonomy" id="1478153"/>
    <lineage>
        <taxon>Bacteria</taxon>
        <taxon>Bacillati</taxon>
        <taxon>Actinomycetota</taxon>
        <taxon>Actinomycetes</taxon>
        <taxon>Pseudonocardiales</taxon>
        <taxon>Pseudonocardiaceae</taxon>
        <taxon>Prauserella</taxon>
    </lineage>
</organism>
<evidence type="ECO:0000313" key="4">
    <source>
        <dbReference type="Proteomes" id="UP001597478"/>
    </source>
</evidence>
<protein>
    <submittedName>
        <fullName evidence="3">VWA domain-containing protein</fullName>
    </submittedName>
</protein>